<keyword evidence="2" id="KW-1185">Reference proteome</keyword>
<comment type="caution">
    <text evidence="1">The sequence shown here is derived from an EMBL/GenBank/DDBJ whole genome shotgun (WGS) entry which is preliminary data.</text>
</comment>
<name>A0AAI8Z6B0_9PEZI</name>
<dbReference type="PANTHER" id="PTHR42085:SF4">
    <property type="entry name" value="F-BOX DOMAIN-CONTAINING PROTEIN"/>
    <property type="match status" value="1"/>
</dbReference>
<gene>
    <name evidence="1" type="ORF">LECACI_7A008417</name>
</gene>
<dbReference type="Proteomes" id="UP001296104">
    <property type="component" value="Unassembled WGS sequence"/>
</dbReference>
<dbReference type="InterPro" id="IPR038883">
    <property type="entry name" value="AN11006-like"/>
</dbReference>
<dbReference type="PANTHER" id="PTHR42085">
    <property type="entry name" value="F-BOX DOMAIN-CONTAINING PROTEIN"/>
    <property type="match status" value="1"/>
</dbReference>
<reference evidence="1" key="1">
    <citation type="submission" date="2023-11" db="EMBL/GenBank/DDBJ databases">
        <authorList>
            <person name="Alioto T."/>
            <person name="Alioto T."/>
            <person name="Gomez Garrido J."/>
        </authorList>
    </citation>
    <scope>NUCLEOTIDE SEQUENCE</scope>
</reference>
<dbReference type="EMBL" id="CAVMBE010000081">
    <property type="protein sequence ID" value="CAK4033259.1"/>
    <property type="molecule type" value="Genomic_DNA"/>
</dbReference>
<accession>A0AAI8Z6B0</accession>
<organism evidence="1 2">
    <name type="scientific">Lecanosticta acicola</name>
    <dbReference type="NCBI Taxonomy" id="111012"/>
    <lineage>
        <taxon>Eukaryota</taxon>
        <taxon>Fungi</taxon>
        <taxon>Dikarya</taxon>
        <taxon>Ascomycota</taxon>
        <taxon>Pezizomycotina</taxon>
        <taxon>Dothideomycetes</taxon>
        <taxon>Dothideomycetidae</taxon>
        <taxon>Mycosphaerellales</taxon>
        <taxon>Mycosphaerellaceae</taxon>
        <taxon>Lecanosticta</taxon>
    </lineage>
</organism>
<evidence type="ECO:0000313" key="2">
    <source>
        <dbReference type="Proteomes" id="UP001296104"/>
    </source>
</evidence>
<sequence length="262" mass="30518">MMGSFPGAERAFALLNLPAELRNRIYEYAVISSDRLLVPSTCKHDDRPTAQQPALTKVNRQVREETIKTFYAENVFVYHIHRCDFEYMFEWMTAIGLENRSSVRKLQLVIKDRWTCGVGLLDFLRWCTNTKGIENLWLMPDPHEWQKEQFLQMDENDQQHVLERENNIGYCMAASVILLIEMVDLSNDLTEQGRRSEHSIRPAFLERLIALEMTCRCIRKSCNGSRDGKTCACAFEGYCTRMWKHVGIENRTALAKGCMLRH</sequence>
<proteinExistence type="predicted"/>
<protein>
    <submittedName>
        <fullName evidence="1">Uncharacterized protein</fullName>
    </submittedName>
</protein>
<dbReference type="AlphaFoldDB" id="A0AAI8Z6B0"/>
<evidence type="ECO:0000313" key="1">
    <source>
        <dbReference type="EMBL" id="CAK4033259.1"/>
    </source>
</evidence>